<dbReference type="AlphaFoldDB" id="I4BA82"/>
<protein>
    <recommendedName>
        <fullName evidence="3">DUF932 domain-containing protein</fullName>
    </recommendedName>
</protein>
<dbReference type="STRING" id="869212.Turpa_3554"/>
<organism evidence="1 2">
    <name type="scientific">Turneriella parva (strain ATCC BAA-1111 / DSM 21527 / NCTC 11395 / H)</name>
    <name type="common">Leptospira parva</name>
    <dbReference type="NCBI Taxonomy" id="869212"/>
    <lineage>
        <taxon>Bacteria</taxon>
        <taxon>Pseudomonadati</taxon>
        <taxon>Spirochaetota</taxon>
        <taxon>Spirochaetia</taxon>
        <taxon>Leptospirales</taxon>
        <taxon>Leptospiraceae</taxon>
        <taxon>Turneriella</taxon>
    </lineage>
</organism>
<accession>I4BA82</accession>
<evidence type="ECO:0000313" key="2">
    <source>
        <dbReference type="Proteomes" id="UP000006048"/>
    </source>
</evidence>
<dbReference type="OrthoDB" id="336631at2"/>
<dbReference type="InterPro" id="IPR026325">
    <property type="entry name" value="DUF932"/>
</dbReference>
<name>I4BA82_TURPD</name>
<dbReference type="HOGENOM" id="CLU_059317_0_0_12"/>
<reference evidence="1 2" key="1">
    <citation type="submission" date="2012-06" db="EMBL/GenBank/DDBJ databases">
        <title>The complete chromosome of genome of Turneriella parva DSM 21527.</title>
        <authorList>
            <consortium name="US DOE Joint Genome Institute (JGI-PGF)"/>
            <person name="Lucas S."/>
            <person name="Han J."/>
            <person name="Lapidus A."/>
            <person name="Bruce D."/>
            <person name="Goodwin L."/>
            <person name="Pitluck S."/>
            <person name="Peters L."/>
            <person name="Kyrpides N."/>
            <person name="Mavromatis K."/>
            <person name="Ivanova N."/>
            <person name="Mikhailova N."/>
            <person name="Chertkov O."/>
            <person name="Detter J.C."/>
            <person name="Tapia R."/>
            <person name="Han C."/>
            <person name="Land M."/>
            <person name="Hauser L."/>
            <person name="Markowitz V."/>
            <person name="Cheng J.-F."/>
            <person name="Hugenholtz P."/>
            <person name="Woyke T."/>
            <person name="Wu D."/>
            <person name="Gronow S."/>
            <person name="Wellnitz S."/>
            <person name="Brambilla E."/>
            <person name="Klenk H.-P."/>
            <person name="Eisen J.A."/>
        </authorList>
    </citation>
    <scope>NUCLEOTIDE SEQUENCE [LARGE SCALE GENOMIC DNA]</scope>
    <source>
        <strain evidence="2">ATCC BAA-1111 / DSM 21527 / NCTC 11395 / H</strain>
    </source>
</reference>
<evidence type="ECO:0008006" key="3">
    <source>
        <dbReference type="Google" id="ProtNLM"/>
    </source>
</evidence>
<proteinExistence type="predicted"/>
<evidence type="ECO:0000313" key="1">
    <source>
        <dbReference type="EMBL" id="AFM14189.1"/>
    </source>
</evidence>
<dbReference type="Pfam" id="PF06067">
    <property type="entry name" value="DUF932"/>
    <property type="match status" value="1"/>
</dbReference>
<keyword evidence="2" id="KW-1185">Reference proteome</keyword>
<sequence length="253" mass="28448">MFDLENCAIPAVLAQAPAEGVSERYTFIPTTRLIDDLRTMDWFPVGAKGSKRAQDTSARHMVRFRSREHLESPVHSVCPELVVVNAHDGLCSFNLKAGLFRLVCSNGMIVSESVFASIKIRHINYSYDAVRDAVFQYAAQMPQITQKVHELQAIDLDETLQLTFARQAVALRFEERANATNLVDLHALLRPTRSADNGQDVWSVLNILQEKLINGKFVIGEKKRQARAIQNVQRTISLNERLFDLAESIGKLA</sequence>
<dbReference type="RefSeq" id="WP_014804667.1">
    <property type="nucleotide sequence ID" value="NC_018020.1"/>
</dbReference>
<dbReference type="Proteomes" id="UP000006048">
    <property type="component" value="Chromosome"/>
</dbReference>
<gene>
    <name evidence="1" type="ordered locus">Turpa_3554</name>
</gene>
<dbReference type="EMBL" id="CP002959">
    <property type="protein sequence ID" value="AFM14189.1"/>
    <property type="molecule type" value="Genomic_DNA"/>
</dbReference>
<dbReference type="KEGG" id="tpx:Turpa_3554"/>